<dbReference type="PANTHER" id="PTHR21008:SF1">
    <property type="entry name" value="25S RRNA (ADENINE(2142)-N(1))-METHYLTRANSFERASE"/>
    <property type="match status" value="1"/>
</dbReference>
<dbReference type="InterPro" id="IPR021867">
    <property type="entry name" value="Bmt2/SAMTOR"/>
</dbReference>
<dbReference type="GO" id="GO:0016433">
    <property type="term" value="F:rRNA (adenine) methyltransferase activity"/>
    <property type="evidence" value="ECO:0007669"/>
    <property type="project" value="UniProtKB-UniRule"/>
</dbReference>
<dbReference type="HAMAP" id="MF_03044">
    <property type="entry name" value="BMT2"/>
    <property type="match status" value="1"/>
</dbReference>
<accession>A0A5M8PEX4</accession>
<sequence>MSTKKRKKSAGLLSHGRPPTIQKPATLSSQATRSLIRTHHALQKRLTAALAANNTALAASLQAQIDAAGGLPKYQQASITGQSSNRGGDSSRVLVDWLSPLLSRDKSTADAVSHPPLRLLEVGALSPSNACSRSPLFSVTRIDLHSQHPSEIEEQDFMERPVPEGAEALDREGFDVVSLSLVVNYVPDAAERGEMLRRVVKFLRRRSGRQGGAGLGETMPALFLVLPAPCVLNSRYLDEGRLEAIMGSLGYVLKERKVSRKLVYYLWRLEGSNKGRRRAWKKEELKPGGARNNFAIVLQ</sequence>
<dbReference type="Proteomes" id="UP000324767">
    <property type="component" value="Unassembled WGS sequence"/>
</dbReference>
<dbReference type="GO" id="GO:0005730">
    <property type="term" value="C:nucleolus"/>
    <property type="evidence" value="ECO:0007669"/>
    <property type="project" value="UniProtKB-SubCell"/>
</dbReference>
<dbReference type="Pfam" id="PF11968">
    <property type="entry name" value="Bmt2"/>
    <property type="match status" value="1"/>
</dbReference>
<protein>
    <recommendedName>
        <fullName evidence="4">25S rRNA adenine-N(1) methyltransferase</fullName>
        <ecNumber evidence="4">2.1.1.-</ecNumber>
    </recommendedName>
</protein>
<proteinExistence type="inferred from homology"/>
<dbReference type="PANTHER" id="PTHR21008">
    <property type="entry name" value="S-ADENOSYLMETHIONINE SENSOR UPSTREAM OF MTORC1-RELATED"/>
    <property type="match status" value="1"/>
</dbReference>
<feature type="binding site" evidence="4">
    <location>
        <position position="143"/>
    </location>
    <ligand>
        <name>S-adenosyl-L-methionine</name>
        <dbReference type="ChEBI" id="CHEBI:59789"/>
    </ligand>
</feature>
<dbReference type="AlphaFoldDB" id="A0A5M8PEX4"/>
<keyword evidence="3 4" id="KW-0949">S-adenosyl-L-methionine</keyword>
<feature type="region of interest" description="Disordered" evidence="5">
    <location>
        <begin position="1"/>
        <end position="29"/>
    </location>
</feature>
<evidence type="ECO:0000256" key="4">
    <source>
        <dbReference type="HAMAP-Rule" id="MF_03044"/>
    </source>
</evidence>
<evidence type="ECO:0000313" key="6">
    <source>
        <dbReference type="EMBL" id="KAA6407262.1"/>
    </source>
</evidence>
<comment type="function">
    <text evidence="4">S-adenosyl-L-methionine-dependent methyltransferase that specifically methylates the N(1) position of an adenine present in helix 65 in 25S rRNA.</text>
</comment>
<comment type="similarity">
    <text evidence="4">Belongs to the BMT2 family.</text>
</comment>
<evidence type="ECO:0000256" key="2">
    <source>
        <dbReference type="ARBA" id="ARBA00022679"/>
    </source>
</evidence>
<evidence type="ECO:0000256" key="5">
    <source>
        <dbReference type="SAM" id="MobiDB-lite"/>
    </source>
</evidence>
<dbReference type="OrthoDB" id="5954793at2759"/>
<evidence type="ECO:0000256" key="1">
    <source>
        <dbReference type="ARBA" id="ARBA00022603"/>
    </source>
</evidence>
<dbReference type="EC" id="2.1.1.-" evidence="4"/>
<dbReference type="EMBL" id="VXIT01000019">
    <property type="protein sequence ID" value="KAA6407262.1"/>
    <property type="molecule type" value="Genomic_DNA"/>
</dbReference>
<feature type="binding site" evidence="4">
    <location>
        <position position="123"/>
    </location>
    <ligand>
        <name>S-adenosyl-L-methionine</name>
        <dbReference type="ChEBI" id="CHEBI:59789"/>
    </ligand>
</feature>
<evidence type="ECO:0000256" key="3">
    <source>
        <dbReference type="ARBA" id="ARBA00022691"/>
    </source>
</evidence>
<keyword evidence="1 4" id="KW-0489">Methyltransferase</keyword>
<organism evidence="6 7">
    <name type="scientific">Lasallia pustulata</name>
    <dbReference type="NCBI Taxonomy" id="136370"/>
    <lineage>
        <taxon>Eukaryota</taxon>
        <taxon>Fungi</taxon>
        <taxon>Dikarya</taxon>
        <taxon>Ascomycota</taxon>
        <taxon>Pezizomycotina</taxon>
        <taxon>Lecanoromycetes</taxon>
        <taxon>OSLEUM clade</taxon>
        <taxon>Umbilicariomycetidae</taxon>
        <taxon>Umbilicariales</taxon>
        <taxon>Umbilicariaceae</taxon>
        <taxon>Lasallia</taxon>
    </lineage>
</organism>
<name>A0A5M8PEX4_9LECA</name>
<gene>
    <name evidence="6" type="ORF">FRX48_09064</name>
</gene>
<evidence type="ECO:0000313" key="7">
    <source>
        <dbReference type="Proteomes" id="UP000324767"/>
    </source>
</evidence>
<keyword evidence="2 4" id="KW-0808">Transferase</keyword>
<comment type="subcellular location">
    <subcellularLocation>
        <location evidence="4">Nucleus</location>
        <location evidence="4">Nucleolus</location>
    </subcellularLocation>
</comment>
<keyword evidence="4" id="KW-0539">Nucleus</keyword>
<reference evidence="6 7" key="1">
    <citation type="submission" date="2019-09" db="EMBL/GenBank/DDBJ databases">
        <title>The hologenome of the rock-dwelling lichen Lasallia pustulata.</title>
        <authorList>
            <person name="Greshake Tzovaras B."/>
            <person name="Segers F."/>
            <person name="Bicker A."/>
            <person name="Dal Grande F."/>
            <person name="Otte J."/>
            <person name="Hankeln T."/>
            <person name="Schmitt I."/>
            <person name="Ebersberger I."/>
        </authorList>
    </citation>
    <scope>NUCLEOTIDE SEQUENCE [LARGE SCALE GENOMIC DNA]</scope>
    <source>
        <strain evidence="6">A1-1</strain>
    </source>
</reference>
<comment type="caution">
    <text evidence="6">The sequence shown here is derived from an EMBL/GenBank/DDBJ whole genome shotgun (WGS) entry which is preliminary data.</text>
</comment>